<dbReference type="EMBL" id="JAPDRP010000028">
    <property type="protein sequence ID" value="KAJ9635118.1"/>
    <property type="molecule type" value="Genomic_DNA"/>
</dbReference>
<evidence type="ECO:0000313" key="2">
    <source>
        <dbReference type="Proteomes" id="UP001172680"/>
    </source>
</evidence>
<keyword evidence="2" id="KW-1185">Reference proteome</keyword>
<organism evidence="1 2">
    <name type="scientific">Coniosporium tulheliwenetii</name>
    <dbReference type="NCBI Taxonomy" id="3383036"/>
    <lineage>
        <taxon>Eukaryota</taxon>
        <taxon>Fungi</taxon>
        <taxon>Dikarya</taxon>
        <taxon>Ascomycota</taxon>
        <taxon>Pezizomycotina</taxon>
        <taxon>Dothideomycetes</taxon>
        <taxon>Dothideomycetes incertae sedis</taxon>
        <taxon>Coniosporium</taxon>
    </lineage>
</organism>
<evidence type="ECO:0000313" key="1">
    <source>
        <dbReference type="EMBL" id="KAJ9635118.1"/>
    </source>
</evidence>
<protein>
    <submittedName>
        <fullName evidence="1">Uncharacterized protein</fullName>
    </submittedName>
</protein>
<comment type="caution">
    <text evidence="1">The sequence shown here is derived from an EMBL/GenBank/DDBJ whole genome shotgun (WGS) entry which is preliminary data.</text>
</comment>
<dbReference type="Proteomes" id="UP001172680">
    <property type="component" value="Unassembled WGS sequence"/>
</dbReference>
<sequence length="453" mass="49984">MDALILFALAEGATIAFWKHAARGTTRASIIDTSAEHITDGLMRLRMAQLIPPGFLWPKYLIFSDQFQDVVDQYTERTDIHYNYSDRGGICTTTIKGFGFGYDCSSSSVAFETAKQTFQSTSNKLESVEVAVPVFNVSAQLAGSQDVSLLSHSPPNASEELAGSIDRIEISSLFKTRPECGSDLSLTTCTLRPALIEYPILLRNGTIELQYPHWQNDTLLYHTPPWNSFTTFDPFAKKPIWVPLSNWVHFFQSQFNVELDVYLGDLVGGPGPAEGVTGLYTVARKHVAGGTADAINALNCSTTFCDPTQHVLDRMREIAFRTAVAAASTANMAILFGNTSLIDTSLPLIKNWTQTVEYRARETRTVYSISYPYLLCAVVVSLLGVVAVIPLYDGWWELGRPVSFNPLEIAKAFDAPILERVDGNPVKEQIVEQSGLERVRYGVVDRDGGEGRG</sequence>
<name>A0ACC2YIF5_9PEZI</name>
<proteinExistence type="predicted"/>
<gene>
    <name evidence="1" type="ORF">H2199_008604</name>
</gene>
<reference evidence="1" key="1">
    <citation type="submission" date="2022-10" db="EMBL/GenBank/DDBJ databases">
        <title>Culturing micro-colonial fungi from biological soil crusts in the Mojave desert and describing Neophaeococcomyces mojavensis, and introducing the new genera and species Taxawa tesnikishii.</title>
        <authorList>
            <person name="Kurbessoian T."/>
            <person name="Stajich J.E."/>
        </authorList>
    </citation>
    <scope>NUCLEOTIDE SEQUENCE</scope>
    <source>
        <strain evidence="1">JES_115</strain>
    </source>
</reference>
<accession>A0ACC2YIF5</accession>